<organism evidence="6 7">
    <name type="scientific">Striga hermonthica</name>
    <name type="common">Purple witchweed</name>
    <name type="synonym">Buchnera hermonthica</name>
    <dbReference type="NCBI Taxonomy" id="68872"/>
    <lineage>
        <taxon>Eukaryota</taxon>
        <taxon>Viridiplantae</taxon>
        <taxon>Streptophyta</taxon>
        <taxon>Embryophyta</taxon>
        <taxon>Tracheophyta</taxon>
        <taxon>Spermatophyta</taxon>
        <taxon>Magnoliopsida</taxon>
        <taxon>eudicotyledons</taxon>
        <taxon>Gunneridae</taxon>
        <taxon>Pentapetalae</taxon>
        <taxon>asterids</taxon>
        <taxon>lamiids</taxon>
        <taxon>Lamiales</taxon>
        <taxon>Orobanchaceae</taxon>
        <taxon>Buchnereae</taxon>
        <taxon>Striga</taxon>
    </lineage>
</organism>
<dbReference type="Pfam" id="PF01373">
    <property type="entry name" value="Glyco_hydro_14"/>
    <property type="match status" value="1"/>
</dbReference>
<name>A0A9N7MIT8_STRHE</name>
<gene>
    <name evidence="6" type="ORF">SHERM_09992</name>
</gene>
<evidence type="ECO:0000256" key="3">
    <source>
        <dbReference type="ARBA" id="ARBA00023326"/>
    </source>
</evidence>
<dbReference type="InterPro" id="IPR017853">
    <property type="entry name" value="GH"/>
</dbReference>
<protein>
    <recommendedName>
        <fullName evidence="5">Beta-amylase</fullName>
        <ecNumber evidence="5">3.2.1.2</ecNumber>
    </recommendedName>
</protein>
<sequence>MNVGKINDVCFPNLNAKVFCSVKNKYNNSSKGSQNSVWPSRSAQVFRLRASASVQTQVLVSEKASEVITRTKPNNATKLYVGLPLDTVTSSNTINHARAISAGLKALKLLGVAGVELPVWWGVAENEGIGNYNWTGYLAVVEMVKKLGLEVRVSLGFHACNESKITLPKWVSKIGETDPSIFFTDRTGQRYKDCLTWAVDDLHVLDGKSPMQVYKEFFESFKSTFADYMGSTITGLTIGLGPDGELRYPSHHQPIKCSSLAGPGEFQCYDKHMLADLKRHAELHGHPLWGLGGPHDAPDGFFDASWDTPYGDFFLSWYSTRLLAHGDRVLSLGESIFESSPVELSAKIPLMHGWCKARSHPSELTAGFYNTDNRDGYGPVFEMLSRNTCGAVLCGLDLSGPELLVSQVMESCEAHGVEVSGENSEVSGGIERIKNNLAGRNEVVRSFTYQRMGAHFFSPEHFPEFTRFVRGLNEPDRSLDDLPVVDERSVGSLSGKNLRMQTA</sequence>
<dbReference type="AlphaFoldDB" id="A0A9N7MIT8"/>
<dbReference type="EC" id="3.2.1.2" evidence="5"/>
<comment type="similarity">
    <text evidence="1 5">Belongs to the glycosyl hydrolase 14 family.</text>
</comment>
<proteinExistence type="inferred from homology"/>
<dbReference type="InterPro" id="IPR001554">
    <property type="entry name" value="Glyco_hydro_14"/>
</dbReference>
<keyword evidence="7" id="KW-1185">Reference proteome</keyword>
<accession>A0A9N7MIT8</accession>
<dbReference type="GO" id="GO:0016161">
    <property type="term" value="F:beta-amylase activity"/>
    <property type="evidence" value="ECO:0007669"/>
    <property type="project" value="UniProtKB-EC"/>
</dbReference>
<feature type="active site" description="Proton acceptor" evidence="4">
    <location>
        <position position="422"/>
    </location>
</feature>
<keyword evidence="3 5" id="KW-0624">Polysaccharide degradation</keyword>
<evidence type="ECO:0000256" key="5">
    <source>
        <dbReference type="RuleBase" id="RU000509"/>
    </source>
</evidence>
<evidence type="ECO:0000313" key="6">
    <source>
        <dbReference type="EMBL" id="CAA0807125.1"/>
    </source>
</evidence>
<evidence type="ECO:0000256" key="4">
    <source>
        <dbReference type="PIRSR" id="PIRSR601554-1"/>
    </source>
</evidence>
<dbReference type="SUPFAM" id="SSF51445">
    <property type="entry name" value="(Trans)glycosidases"/>
    <property type="match status" value="1"/>
</dbReference>
<reference evidence="6" key="1">
    <citation type="submission" date="2019-12" db="EMBL/GenBank/DDBJ databases">
        <authorList>
            <person name="Scholes J."/>
        </authorList>
    </citation>
    <scope>NUCLEOTIDE SEQUENCE</scope>
</reference>
<comment type="caution">
    <text evidence="6">The sequence shown here is derived from an EMBL/GenBank/DDBJ whole genome shotgun (WGS) entry which is preliminary data.</text>
</comment>
<dbReference type="GO" id="GO:0000272">
    <property type="term" value="P:polysaccharide catabolic process"/>
    <property type="evidence" value="ECO:0007669"/>
    <property type="project" value="UniProtKB-KW"/>
</dbReference>
<evidence type="ECO:0000256" key="2">
    <source>
        <dbReference type="ARBA" id="ARBA00023277"/>
    </source>
</evidence>
<evidence type="ECO:0000313" key="7">
    <source>
        <dbReference type="Proteomes" id="UP001153555"/>
    </source>
</evidence>
<dbReference type="PRINTS" id="PR00750">
    <property type="entry name" value="BETAAMYLASE"/>
</dbReference>
<keyword evidence="5" id="KW-0378">Hydrolase</keyword>
<keyword evidence="5" id="KW-0326">Glycosidase</keyword>
<dbReference type="OrthoDB" id="1660156at2759"/>
<feature type="active site" description="Proton donor" evidence="4">
    <location>
        <position position="245"/>
    </location>
</feature>
<dbReference type="PANTHER" id="PTHR31352:SF3">
    <property type="entry name" value="INACTIVE BETA-AMYLASE 9"/>
    <property type="match status" value="1"/>
</dbReference>
<dbReference type="Proteomes" id="UP001153555">
    <property type="component" value="Unassembled WGS sequence"/>
</dbReference>
<dbReference type="EMBL" id="CACSLK010000984">
    <property type="protein sequence ID" value="CAA0807125.1"/>
    <property type="molecule type" value="Genomic_DNA"/>
</dbReference>
<dbReference type="PANTHER" id="PTHR31352">
    <property type="entry name" value="BETA-AMYLASE 1, CHLOROPLASTIC"/>
    <property type="match status" value="1"/>
</dbReference>
<comment type="catalytic activity">
    <reaction evidence="5">
        <text>Hydrolysis of (1-&gt;4)-alpha-D-glucosidic linkages in polysaccharides so as to remove successive maltose units from the non-reducing ends of the chains.</text>
        <dbReference type="EC" id="3.2.1.2"/>
    </reaction>
</comment>
<keyword evidence="2 5" id="KW-0119">Carbohydrate metabolism</keyword>
<dbReference type="Gene3D" id="3.20.20.80">
    <property type="entry name" value="Glycosidases"/>
    <property type="match status" value="1"/>
</dbReference>
<evidence type="ECO:0000256" key="1">
    <source>
        <dbReference type="ARBA" id="ARBA00005652"/>
    </source>
</evidence>